<feature type="non-terminal residue" evidence="2">
    <location>
        <position position="591"/>
    </location>
</feature>
<dbReference type="PANTHER" id="PTHR22946">
    <property type="entry name" value="DIENELACTONE HYDROLASE DOMAIN-CONTAINING PROTEIN-RELATED"/>
    <property type="match status" value="1"/>
</dbReference>
<dbReference type="EMBL" id="UINC01024966">
    <property type="protein sequence ID" value="SVA99680.1"/>
    <property type="molecule type" value="Genomic_DNA"/>
</dbReference>
<protein>
    <recommendedName>
        <fullName evidence="1">Acetyl xylan esterase domain-containing protein</fullName>
    </recommendedName>
</protein>
<organism evidence="2">
    <name type="scientific">marine metagenome</name>
    <dbReference type="NCBI Taxonomy" id="408172"/>
    <lineage>
        <taxon>unclassified sequences</taxon>
        <taxon>metagenomes</taxon>
        <taxon>ecological metagenomes</taxon>
    </lineage>
</organism>
<evidence type="ECO:0000313" key="2">
    <source>
        <dbReference type="EMBL" id="SVA99680.1"/>
    </source>
</evidence>
<dbReference type="InterPro" id="IPR050261">
    <property type="entry name" value="FrsA_esterase"/>
</dbReference>
<dbReference type="InterPro" id="IPR008391">
    <property type="entry name" value="AXE1_dom"/>
</dbReference>
<accession>A0A382ADP3</accession>
<feature type="domain" description="Acetyl xylan esterase" evidence="1">
    <location>
        <begin position="116"/>
        <end position="289"/>
    </location>
</feature>
<reference evidence="2" key="1">
    <citation type="submission" date="2018-05" db="EMBL/GenBank/DDBJ databases">
        <authorList>
            <person name="Lanie J.A."/>
            <person name="Ng W.-L."/>
            <person name="Kazmierczak K.M."/>
            <person name="Andrzejewski T.M."/>
            <person name="Davidsen T.M."/>
            <person name="Wayne K.J."/>
            <person name="Tettelin H."/>
            <person name="Glass J.I."/>
            <person name="Rusch D."/>
            <person name="Podicherti R."/>
            <person name="Tsui H.-C.T."/>
            <person name="Winkler M.E."/>
        </authorList>
    </citation>
    <scope>NUCLEOTIDE SEQUENCE</scope>
</reference>
<proteinExistence type="predicted"/>
<dbReference type="PANTHER" id="PTHR22946:SF8">
    <property type="entry name" value="ACETYL XYLAN ESTERASE DOMAIN-CONTAINING PROTEIN"/>
    <property type="match status" value="1"/>
</dbReference>
<evidence type="ECO:0000259" key="1">
    <source>
        <dbReference type="Pfam" id="PF05448"/>
    </source>
</evidence>
<sequence length="591" mass="65542">MKQKLAVVCVLSGVCFFSGIEAQAADERLKTSTAIERALAQEIIGPDLALEEVRVFNETRVPDMPSVRSAAEWKAKAREYRRNVLNKVVFRGEAAKWRDTPLLVEWSAVIEGLPGYRIRKLRFEAVPGWWIPALLYEPMKLSGKRPVVLNVNGHDGKGKAADYKQIRCINQAKRGMIALNVEWIGMGQFASRMSHYQMNQMDLCGTAGIAPFFLNMSKGLDVLLSHPNADPKRVAVAGLSGGGWQTIFISSLDERVTLANPVAGYSSFKTRARHGMDLGDSEQTPNDLALYADYTHLTAMLADRAALLTYNAKDNCCFTAGHALPPLLAAAQPIFRLLGRGEFLRSYINHDPGSHNFELDNRQQLYRFIGDVFYQGQEYDWQEIPSADEVKTYDELLVDLPEENGGFNSIALGLMETLPKPFEGDKRRRLLEVVSAKNYTAKAKRVRGEGAMVHFQFQVGDDWTLPGTVFTPDAPMATTLLIADAGRKAQAERVESLLAKGRRVVAFDPFFFGESKIKSRDFLHVILMHAAGERALGVQASQISAVAEWAKKQYKQPVELMSAGPRLSVAARLAAVQSNAISALKLHDPMK</sequence>
<dbReference type="SUPFAM" id="SSF53474">
    <property type="entry name" value="alpha/beta-Hydrolases"/>
    <property type="match status" value="2"/>
</dbReference>
<gene>
    <name evidence="2" type="ORF">METZ01_LOCUS152534</name>
</gene>
<name>A0A382ADP3_9ZZZZ</name>
<dbReference type="Pfam" id="PF05448">
    <property type="entry name" value="AXE1"/>
    <property type="match status" value="1"/>
</dbReference>
<dbReference type="AlphaFoldDB" id="A0A382ADP3"/>
<dbReference type="InterPro" id="IPR029058">
    <property type="entry name" value="AB_hydrolase_fold"/>
</dbReference>
<dbReference type="Gene3D" id="3.40.50.1820">
    <property type="entry name" value="alpha/beta hydrolase"/>
    <property type="match status" value="2"/>
</dbReference>